<accession>A0A383CMW9</accession>
<reference evidence="2" key="1">
    <citation type="submission" date="2018-05" db="EMBL/GenBank/DDBJ databases">
        <authorList>
            <person name="Lanie J.A."/>
            <person name="Ng W.-L."/>
            <person name="Kazmierczak K.M."/>
            <person name="Andrzejewski T.M."/>
            <person name="Davidsen T.M."/>
            <person name="Wayne K.J."/>
            <person name="Tettelin H."/>
            <person name="Glass J.I."/>
            <person name="Rusch D."/>
            <person name="Podicherti R."/>
            <person name="Tsui H.-C.T."/>
            <person name="Winkler M.E."/>
        </authorList>
    </citation>
    <scope>NUCLEOTIDE SEQUENCE</scope>
</reference>
<organism evidence="2">
    <name type="scientific">marine metagenome</name>
    <dbReference type="NCBI Taxonomy" id="408172"/>
    <lineage>
        <taxon>unclassified sequences</taxon>
        <taxon>metagenomes</taxon>
        <taxon>ecological metagenomes</taxon>
    </lineage>
</organism>
<feature type="non-terminal residue" evidence="2">
    <location>
        <position position="85"/>
    </location>
</feature>
<feature type="domain" description="Cytochrome C Planctomycete-type" evidence="1">
    <location>
        <begin position="47"/>
        <end position="84"/>
    </location>
</feature>
<dbReference type="Pfam" id="PF07635">
    <property type="entry name" value="PSCyt1"/>
    <property type="match status" value="1"/>
</dbReference>
<proteinExistence type="predicted"/>
<gene>
    <name evidence="2" type="ORF">METZ01_LOCUS486273</name>
</gene>
<dbReference type="InterPro" id="IPR011429">
    <property type="entry name" value="Cyt_c_Planctomycete-type"/>
</dbReference>
<protein>
    <recommendedName>
        <fullName evidence="1">Cytochrome C Planctomycete-type domain-containing protein</fullName>
    </recommendedName>
</protein>
<dbReference type="AlphaFoldDB" id="A0A383CMW9"/>
<name>A0A383CMW9_9ZZZZ</name>
<dbReference type="EMBL" id="UINC01210106">
    <property type="protein sequence ID" value="SVE33419.1"/>
    <property type="molecule type" value="Genomic_DNA"/>
</dbReference>
<evidence type="ECO:0000313" key="2">
    <source>
        <dbReference type="EMBL" id="SVE33419.1"/>
    </source>
</evidence>
<sequence length="85" mass="9501">MLRPPTITQKTKLACAGFVLSGTLSITHAQQEVRFNYDILPILSENCFECHGHDKAARKADMRLDRKGGDKDWSALVKRITSSDP</sequence>
<evidence type="ECO:0000259" key="1">
    <source>
        <dbReference type="Pfam" id="PF07635"/>
    </source>
</evidence>